<dbReference type="Proteomes" id="UP000460221">
    <property type="component" value="Unassembled WGS sequence"/>
</dbReference>
<reference evidence="4 5" key="1">
    <citation type="submission" date="2019-11" db="EMBL/GenBank/DDBJ databases">
        <authorList>
            <person name="Jiang L.-Q."/>
        </authorList>
    </citation>
    <scope>NUCLEOTIDE SEQUENCE [LARGE SCALE GENOMIC DNA]</scope>
    <source>
        <strain evidence="4 5">YIM 132087</strain>
    </source>
</reference>
<proteinExistence type="inferred from homology"/>
<evidence type="ECO:0000313" key="5">
    <source>
        <dbReference type="Proteomes" id="UP000460221"/>
    </source>
</evidence>
<name>A0A7K1FEM5_9ACTN</name>
<organism evidence="4 5">
    <name type="scientific">Nakamurella alba</name>
    <dbReference type="NCBI Taxonomy" id="2665158"/>
    <lineage>
        <taxon>Bacteria</taxon>
        <taxon>Bacillati</taxon>
        <taxon>Actinomycetota</taxon>
        <taxon>Actinomycetes</taxon>
        <taxon>Nakamurellales</taxon>
        <taxon>Nakamurellaceae</taxon>
        <taxon>Nakamurella</taxon>
    </lineage>
</organism>
<dbReference type="InterPro" id="IPR036291">
    <property type="entry name" value="NAD(P)-bd_dom_sf"/>
</dbReference>
<dbReference type="Pfam" id="PF00106">
    <property type="entry name" value="adh_short"/>
    <property type="match status" value="1"/>
</dbReference>
<dbReference type="PANTHER" id="PTHR42760">
    <property type="entry name" value="SHORT-CHAIN DEHYDROGENASES/REDUCTASES FAMILY MEMBER"/>
    <property type="match status" value="1"/>
</dbReference>
<keyword evidence="5" id="KW-1185">Reference proteome</keyword>
<dbReference type="SUPFAM" id="SSF51735">
    <property type="entry name" value="NAD(P)-binding Rossmann-fold domains"/>
    <property type="match status" value="1"/>
</dbReference>
<dbReference type="RefSeq" id="WP_154766595.1">
    <property type="nucleotide sequence ID" value="NZ_WLYK01000001.1"/>
</dbReference>
<accession>A0A7K1FEM5</accession>
<dbReference type="InterPro" id="IPR002347">
    <property type="entry name" value="SDR_fam"/>
</dbReference>
<dbReference type="PRINTS" id="PR00080">
    <property type="entry name" value="SDRFAMILY"/>
</dbReference>
<evidence type="ECO:0000313" key="4">
    <source>
        <dbReference type="EMBL" id="MTD12551.1"/>
    </source>
</evidence>
<gene>
    <name evidence="4" type="ORF">GIS00_01150</name>
</gene>
<comment type="similarity">
    <text evidence="1 3">Belongs to the short-chain dehydrogenases/reductases (SDR) family.</text>
</comment>
<dbReference type="PRINTS" id="PR00081">
    <property type="entry name" value="GDHRDH"/>
</dbReference>
<protein>
    <submittedName>
        <fullName evidence="4">SDR family oxidoreductase</fullName>
    </submittedName>
</protein>
<dbReference type="Gene3D" id="3.40.50.720">
    <property type="entry name" value="NAD(P)-binding Rossmann-like Domain"/>
    <property type="match status" value="1"/>
</dbReference>
<dbReference type="EMBL" id="WLYK01000001">
    <property type="protein sequence ID" value="MTD12551.1"/>
    <property type="molecule type" value="Genomic_DNA"/>
</dbReference>
<comment type="caution">
    <text evidence="4">The sequence shown here is derived from an EMBL/GenBank/DDBJ whole genome shotgun (WGS) entry which is preliminary data.</text>
</comment>
<dbReference type="CDD" id="cd05233">
    <property type="entry name" value="SDR_c"/>
    <property type="match status" value="1"/>
</dbReference>
<keyword evidence="2" id="KW-0560">Oxidoreductase</keyword>
<dbReference type="PROSITE" id="PS00061">
    <property type="entry name" value="ADH_SHORT"/>
    <property type="match status" value="1"/>
</dbReference>
<dbReference type="AlphaFoldDB" id="A0A7K1FEM5"/>
<evidence type="ECO:0000256" key="1">
    <source>
        <dbReference type="ARBA" id="ARBA00006484"/>
    </source>
</evidence>
<evidence type="ECO:0000256" key="2">
    <source>
        <dbReference type="ARBA" id="ARBA00023002"/>
    </source>
</evidence>
<dbReference type="PANTHER" id="PTHR42760:SF133">
    <property type="entry name" value="3-OXOACYL-[ACYL-CARRIER-PROTEIN] REDUCTASE"/>
    <property type="match status" value="1"/>
</dbReference>
<evidence type="ECO:0000256" key="3">
    <source>
        <dbReference type="RuleBase" id="RU000363"/>
    </source>
</evidence>
<dbReference type="InterPro" id="IPR020904">
    <property type="entry name" value="Sc_DH/Rdtase_CS"/>
</dbReference>
<dbReference type="GO" id="GO:0016616">
    <property type="term" value="F:oxidoreductase activity, acting on the CH-OH group of donors, NAD or NADP as acceptor"/>
    <property type="evidence" value="ECO:0007669"/>
    <property type="project" value="TreeGrafter"/>
</dbReference>
<sequence>MSPHPATIEPDRPAEFTDMRPTGQVAVVTGAASGIGAAVVHRLLARGMTVIGCDVVSMPSTGAVHQQLHPRRLDVSDSRAVRATVHAVLGRWGRVDVLANVAGIHDGFSAAHSMTDELWDRVLDVDLTGPLRMARAVLPSMIERRSGSIVNVASVAGLSGSISGAAYTAAKHGLIGLTRSIASMYRQYDIRCNAVCPGSVTTRLAEGDAVRDPWGFEHLRGRLSRPERQARADEIASLVAYLASEEASFVSGSIVGADGAWLA</sequence>
<dbReference type="FunFam" id="3.40.50.720:FF:000084">
    <property type="entry name" value="Short-chain dehydrogenase reductase"/>
    <property type="match status" value="1"/>
</dbReference>